<dbReference type="PANTHER" id="PTHR42080:SF3">
    <property type="entry name" value="SRR1-LIKE DOMAIN-CONTAINING PROTEIN"/>
    <property type="match status" value="1"/>
</dbReference>
<accession>S8B0Y1</accession>
<dbReference type="EMBL" id="KB644414">
    <property type="protein sequence ID" value="EPS32428.1"/>
    <property type="molecule type" value="Genomic_DNA"/>
</dbReference>
<dbReference type="eggNOG" id="ENOG502SF95">
    <property type="taxonomic scope" value="Eukaryota"/>
</dbReference>
<protein>
    <recommendedName>
        <fullName evidence="1">SRR1-like domain-containing protein</fullName>
    </recommendedName>
</protein>
<dbReference type="HOGENOM" id="CLU_032332_0_0_1"/>
<dbReference type="OrthoDB" id="5230585at2759"/>
<dbReference type="PANTHER" id="PTHR42080">
    <property type="entry name" value="SRR1 DOMAIN-CONTAINING PROTEIN"/>
    <property type="match status" value="1"/>
</dbReference>
<reference evidence="2 3" key="1">
    <citation type="journal article" date="2013" name="PLoS ONE">
        <title>Genomic and secretomic analyses reveal unique features of the lignocellulolytic enzyme system of Penicillium decumbens.</title>
        <authorList>
            <person name="Liu G."/>
            <person name="Zhang L."/>
            <person name="Wei X."/>
            <person name="Zou G."/>
            <person name="Qin Y."/>
            <person name="Ma L."/>
            <person name="Li J."/>
            <person name="Zheng H."/>
            <person name="Wang S."/>
            <person name="Wang C."/>
            <person name="Xun L."/>
            <person name="Zhao G.-P."/>
            <person name="Zhou Z."/>
            <person name="Qu Y."/>
        </authorList>
    </citation>
    <scope>NUCLEOTIDE SEQUENCE [LARGE SCALE GENOMIC DNA]</scope>
    <source>
        <strain evidence="3">114-2 / CGMCC 5302</strain>
    </source>
</reference>
<feature type="domain" description="SRR1-like" evidence="1">
    <location>
        <begin position="197"/>
        <end position="322"/>
    </location>
</feature>
<keyword evidence="3" id="KW-1185">Reference proteome</keyword>
<sequence>MAEDRKRYKLNQSNLHISNRYFGGRFRWSTTPHNAPQTMEEAQALIDELYLSGNPFFSKEMIRLAFEQCQRKPVRGETLYIHDITGAVVEFECQTGEVKMERDQNGVETTYLLLDPVLSYESRAHLKHHLWWAGIRKDRSPFCSLTLLHPSFKFRTDTTEPVDPNPTRPRDKVAQEFLDHSRKWHETDVAQQLVCLLRSHASTHDITKIIGLALGAISYGADDRSDSYIQHALLLTLRNWLLGQGDPAHLACYAQDPGYRSVDRQVLKEHGIDVIDDPQAWLEIDNQSIVFSVAPNVPVKEIVADIARPAIVIWERVGYEDADQEGKMSRSPRVRAMLEQYEVFDFGAEDDPAFCNTVMYIRRCRG</sequence>
<name>S8B0Y1_PENO1</name>
<evidence type="ECO:0000313" key="2">
    <source>
        <dbReference type="EMBL" id="EPS32428.1"/>
    </source>
</evidence>
<evidence type="ECO:0000313" key="3">
    <source>
        <dbReference type="Proteomes" id="UP000019376"/>
    </source>
</evidence>
<dbReference type="InterPro" id="IPR012942">
    <property type="entry name" value="SRR1-like"/>
</dbReference>
<dbReference type="PhylomeDB" id="S8B0Y1"/>
<dbReference type="AlphaFoldDB" id="S8B0Y1"/>
<dbReference type="Proteomes" id="UP000019376">
    <property type="component" value="Unassembled WGS sequence"/>
</dbReference>
<proteinExistence type="predicted"/>
<organism evidence="2 3">
    <name type="scientific">Penicillium oxalicum (strain 114-2 / CGMCC 5302)</name>
    <name type="common">Penicillium decumbens</name>
    <dbReference type="NCBI Taxonomy" id="933388"/>
    <lineage>
        <taxon>Eukaryota</taxon>
        <taxon>Fungi</taxon>
        <taxon>Dikarya</taxon>
        <taxon>Ascomycota</taxon>
        <taxon>Pezizomycotina</taxon>
        <taxon>Eurotiomycetes</taxon>
        <taxon>Eurotiomycetidae</taxon>
        <taxon>Eurotiales</taxon>
        <taxon>Aspergillaceae</taxon>
        <taxon>Penicillium</taxon>
    </lineage>
</organism>
<dbReference type="Pfam" id="PF07985">
    <property type="entry name" value="SRR1"/>
    <property type="match status" value="1"/>
</dbReference>
<gene>
    <name evidence="2" type="ORF">PDE_07388</name>
</gene>
<evidence type="ECO:0000259" key="1">
    <source>
        <dbReference type="Pfam" id="PF07985"/>
    </source>
</evidence>